<organism evidence="4 5">
    <name type="scientific">Leisingera aquaemixtae</name>
    <dbReference type="NCBI Taxonomy" id="1396826"/>
    <lineage>
        <taxon>Bacteria</taxon>
        <taxon>Pseudomonadati</taxon>
        <taxon>Pseudomonadota</taxon>
        <taxon>Alphaproteobacteria</taxon>
        <taxon>Rhodobacterales</taxon>
        <taxon>Roseobacteraceae</taxon>
        <taxon>Leisingera</taxon>
    </lineage>
</organism>
<evidence type="ECO:0000256" key="2">
    <source>
        <dbReference type="RuleBase" id="RU003616"/>
    </source>
</evidence>
<dbReference type="STRING" id="1396826.PHA8399_04353"/>
<proteinExistence type="inferred from homology"/>
<dbReference type="AlphaFoldDB" id="A0A0P1HFB9"/>
<sequence>MDRQPPENMLLSEAMAQLAATEKFCRQLFLLTSLQDGQPCWEPPVDLLETDDELLVYVVLPGAKADDVEVRIRNNELIIRGRREPPPELCHATVIRLELPFGRFERRIPIPPGTYAVKRQTVRGHLLIRLCKSGEGETA</sequence>
<dbReference type="CDD" id="cd06464">
    <property type="entry name" value="ACD_sHsps-like"/>
    <property type="match status" value="1"/>
</dbReference>
<accession>A0A0P1HFB9</accession>
<evidence type="ECO:0000313" key="4">
    <source>
        <dbReference type="EMBL" id="CUI02189.1"/>
    </source>
</evidence>
<evidence type="ECO:0000313" key="5">
    <source>
        <dbReference type="Proteomes" id="UP000051326"/>
    </source>
</evidence>
<dbReference type="Proteomes" id="UP000051326">
    <property type="component" value="Unassembled WGS sequence"/>
</dbReference>
<evidence type="ECO:0000259" key="3">
    <source>
        <dbReference type="PROSITE" id="PS01031"/>
    </source>
</evidence>
<dbReference type="Pfam" id="PF00011">
    <property type="entry name" value="HSP20"/>
    <property type="match status" value="1"/>
</dbReference>
<gene>
    <name evidence="4" type="ORF">PHA8399_04353</name>
</gene>
<dbReference type="PROSITE" id="PS01031">
    <property type="entry name" value="SHSP"/>
    <property type="match status" value="1"/>
</dbReference>
<dbReference type="InterPro" id="IPR008978">
    <property type="entry name" value="HSP20-like_chaperone"/>
</dbReference>
<name>A0A0P1HFB9_9RHOB</name>
<feature type="domain" description="SHSP" evidence="3">
    <location>
        <begin position="36"/>
        <end position="139"/>
    </location>
</feature>
<protein>
    <submittedName>
        <fullName evidence="4">Hsp20/alpha crystallin family protein</fullName>
    </submittedName>
</protein>
<dbReference type="SUPFAM" id="SSF49764">
    <property type="entry name" value="HSP20-like chaperones"/>
    <property type="match status" value="1"/>
</dbReference>
<dbReference type="EMBL" id="CYSR01000040">
    <property type="protein sequence ID" value="CUI02189.1"/>
    <property type="molecule type" value="Genomic_DNA"/>
</dbReference>
<evidence type="ECO:0000256" key="1">
    <source>
        <dbReference type="PROSITE-ProRule" id="PRU00285"/>
    </source>
</evidence>
<dbReference type="InterPro" id="IPR002068">
    <property type="entry name" value="A-crystallin/Hsp20_dom"/>
</dbReference>
<comment type="similarity">
    <text evidence="1 2">Belongs to the small heat shock protein (HSP20) family.</text>
</comment>
<reference evidence="4 5" key="1">
    <citation type="submission" date="2015-09" db="EMBL/GenBank/DDBJ databases">
        <authorList>
            <consortium name="Swine Surveillance"/>
        </authorList>
    </citation>
    <scope>NUCLEOTIDE SEQUENCE [LARGE SCALE GENOMIC DNA]</scope>
    <source>
        <strain evidence="4 5">CECT 8399</strain>
    </source>
</reference>
<dbReference type="Gene3D" id="2.60.40.790">
    <property type="match status" value="1"/>
</dbReference>